<evidence type="ECO:0000313" key="2">
    <source>
        <dbReference type="EMBL" id="KAE9994331.1"/>
    </source>
</evidence>
<sequence length="240" mass="26676">MFLRVVVHVVLTITTTVFAQSSHYLFGPSFGIRKYPGNNAIITSFETTLIPGPPTSPAQRRLAIWPGLDTSNGDLIQPIIVSSNEPQYTSGCRNSAANQWCVFASTLHERRQINGAQAPLDGKDALRMKIKYNVETKMYDQTLWINGKVVSTLSTASGKANGFYMQTECQGSHKGVVSAHSYYNTTIVLEVPEPMWGSRPTRIIKSSADPATTSDMGKTWFWQEIRLKQSLSPNEYIPNQ</sequence>
<reference evidence="2 3" key="1">
    <citation type="submission" date="2019-07" db="EMBL/GenBank/DDBJ databases">
        <title>Venturia inaequalis Genome Resource.</title>
        <authorList>
            <person name="Lichtner F.J."/>
        </authorList>
    </citation>
    <scope>NUCLEOTIDE SEQUENCE [LARGE SCALE GENOMIC DNA]</scope>
    <source>
        <strain evidence="2 3">DMI_063113</strain>
    </source>
</reference>
<dbReference type="EMBL" id="WNWR01000009">
    <property type="protein sequence ID" value="KAE9994331.1"/>
    <property type="molecule type" value="Genomic_DNA"/>
</dbReference>
<feature type="signal peptide" evidence="1">
    <location>
        <begin position="1"/>
        <end position="19"/>
    </location>
</feature>
<protein>
    <submittedName>
        <fullName evidence="2">Uncharacterized protein</fullName>
    </submittedName>
</protein>
<comment type="caution">
    <text evidence="2">The sequence shown here is derived from an EMBL/GenBank/DDBJ whole genome shotgun (WGS) entry which is preliminary data.</text>
</comment>
<dbReference type="Proteomes" id="UP000490939">
    <property type="component" value="Unassembled WGS sequence"/>
</dbReference>
<proteinExistence type="predicted"/>
<evidence type="ECO:0000313" key="3">
    <source>
        <dbReference type="Proteomes" id="UP000490939"/>
    </source>
</evidence>
<keyword evidence="1" id="KW-0732">Signal</keyword>
<name>A0A8H3ZJN2_VENIN</name>
<evidence type="ECO:0000256" key="1">
    <source>
        <dbReference type="SAM" id="SignalP"/>
    </source>
</evidence>
<gene>
    <name evidence="2" type="ORF">EG327_011433</name>
</gene>
<accession>A0A8H3ZJN2</accession>
<dbReference type="AlphaFoldDB" id="A0A8H3ZJN2"/>
<feature type="chain" id="PRO_5034933627" evidence="1">
    <location>
        <begin position="20"/>
        <end position="240"/>
    </location>
</feature>
<keyword evidence="3" id="KW-1185">Reference proteome</keyword>
<organism evidence="2 3">
    <name type="scientific">Venturia inaequalis</name>
    <name type="common">Apple scab fungus</name>
    <dbReference type="NCBI Taxonomy" id="5025"/>
    <lineage>
        <taxon>Eukaryota</taxon>
        <taxon>Fungi</taxon>
        <taxon>Dikarya</taxon>
        <taxon>Ascomycota</taxon>
        <taxon>Pezizomycotina</taxon>
        <taxon>Dothideomycetes</taxon>
        <taxon>Pleosporomycetidae</taxon>
        <taxon>Venturiales</taxon>
        <taxon>Venturiaceae</taxon>
        <taxon>Venturia</taxon>
    </lineage>
</organism>